<dbReference type="GO" id="GO:0005524">
    <property type="term" value="F:ATP binding"/>
    <property type="evidence" value="ECO:0007669"/>
    <property type="project" value="UniProtKB-KW"/>
</dbReference>
<dbReference type="CDD" id="cd18793">
    <property type="entry name" value="SF2_C_SNF"/>
    <property type="match status" value="1"/>
</dbReference>
<dbReference type="Pfam" id="PF00176">
    <property type="entry name" value="SNF2-rel_dom"/>
    <property type="match status" value="1"/>
</dbReference>
<keyword evidence="1" id="KW-0547">Nucleotide-binding</keyword>
<evidence type="ECO:0000259" key="6">
    <source>
        <dbReference type="PROSITE" id="PS51194"/>
    </source>
</evidence>
<gene>
    <name evidence="7" type="ORF">SAMN05216382_3023</name>
</gene>
<proteinExistence type="predicted"/>
<dbReference type="PANTHER" id="PTHR45766">
    <property type="entry name" value="DNA ANNEALING HELICASE AND ENDONUCLEASE ZRANB3 FAMILY MEMBER"/>
    <property type="match status" value="1"/>
</dbReference>
<dbReference type="RefSeq" id="WP_093007815.1">
    <property type="nucleotide sequence ID" value="NZ_FNZZ01000007.1"/>
</dbReference>
<evidence type="ECO:0000256" key="2">
    <source>
        <dbReference type="ARBA" id="ARBA00022801"/>
    </source>
</evidence>
<dbReference type="SMART" id="SM00487">
    <property type="entry name" value="DEXDc"/>
    <property type="match status" value="1"/>
</dbReference>
<dbReference type="PROSITE" id="PS51192">
    <property type="entry name" value="HELICASE_ATP_BIND_1"/>
    <property type="match status" value="1"/>
</dbReference>
<evidence type="ECO:0000313" key="7">
    <source>
        <dbReference type="EMBL" id="SEL97348.1"/>
    </source>
</evidence>
<dbReference type="Gene3D" id="3.40.50.300">
    <property type="entry name" value="P-loop containing nucleotide triphosphate hydrolases"/>
    <property type="match status" value="1"/>
</dbReference>
<dbReference type="SUPFAM" id="SSF52540">
    <property type="entry name" value="P-loop containing nucleoside triphosphate hydrolases"/>
    <property type="match status" value="2"/>
</dbReference>
<dbReference type="NCBIfam" id="NF038317">
    <property type="entry name" value="DISARM_DrmD"/>
    <property type="match status" value="1"/>
</dbReference>
<feature type="domain" description="Helicase C-terminal" evidence="6">
    <location>
        <begin position="512"/>
        <end position="679"/>
    </location>
</feature>
<accession>A0A1H7UL30</accession>
<dbReference type="InterPro" id="IPR049730">
    <property type="entry name" value="SNF2/RAD54-like_C"/>
</dbReference>
<evidence type="ECO:0000256" key="3">
    <source>
        <dbReference type="ARBA" id="ARBA00022806"/>
    </source>
</evidence>
<evidence type="ECO:0000313" key="8">
    <source>
        <dbReference type="Proteomes" id="UP000199214"/>
    </source>
</evidence>
<dbReference type="AlphaFoldDB" id="A0A1H7UL30"/>
<dbReference type="InterPro" id="IPR000330">
    <property type="entry name" value="SNF2_N"/>
</dbReference>
<dbReference type="GO" id="GO:0016787">
    <property type="term" value="F:hydrolase activity"/>
    <property type="evidence" value="ECO:0007669"/>
    <property type="project" value="UniProtKB-KW"/>
</dbReference>
<name>A0A1H7UL30_9SPHN</name>
<dbReference type="InterPro" id="IPR014001">
    <property type="entry name" value="Helicase_ATP-bd"/>
</dbReference>
<keyword evidence="2" id="KW-0378">Hydrolase</keyword>
<dbReference type="GO" id="GO:0004386">
    <property type="term" value="F:helicase activity"/>
    <property type="evidence" value="ECO:0007669"/>
    <property type="project" value="UniProtKB-KW"/>
</dbReference>
<evidence type="ECO:0000259" key="5">
    <source>
        <dbReference type="PROSITE" id="PS51192"/>
    </source>
</evidence>
<dbReference type="OrthoDB" id="9814088at2"/>
<dbReference type="CDD" id="cd18011">
    <property type="entry name" value="DEXDc_RapA"/>
    <property type="match status" value="1"/>
</dbReference>
<dbReference type="InterPro" id="IPR057342">
    <property type="entry name" value="DEXDc_RapA"/>
</dbReference>
<reference evidence="8" key="1">
    <citation type="submission" date="2016-10" db="EMBL/GenBank/DDBJ databases">
        <authorList>
            <person name="Varghese N."/>
            <person name="Submissions S."/>
        </authorList>
    </citation>
    <scope>NUCLEOTIDE SEQUENCE [LARGE SCALE GENOMIC DNA]</scope>
    <source>
        <strain evidence="8">JS21-1</strain>
    </source>
</reference>
<dbReference type="InterPro" id="IPR001650">
    <property type="entry name" value="Helicase_C-like"/>
</dbReference>
<dbReference type="InterPro" id="IPR027417">
    <property type="entry name" value="P-loop_NTPase"/>
</dbReference>
<evidence type="ECO:0000256" key="4">
    <source>
        <dbReference type="ARBA" id="ARBA00022840"/>
    </source>
</evidence>
<keyword evidence="8" id="KW-1185">Reference proteome</keyword>
<dbReference type="Proteomes" id="UP000199214">
    <property type="component" value="Unassembled WGS sequence"/>
</dbReference>
<dbReference type="InterPro" id="IPR038718">
    <property type="entry name" value="SNF2-like_sf"/>
</dbReference>
<evidence type="ECO:0000256" key="1">
    <source>
        <dbReference type="ARBA" id="ARBA00022741"/>
    </source>
</evidence>
<organism evidence="7 8">
    <name type="scientific">Sphingomonas palmae</name>
    <dbReference type="NCBI Taxonomy" id="1855283"/>
    <lineage>
        <taxon>Bacteria</taxon>
        <taxon>Pseudomonadati</taxon>
        <taxon>Pseudomonadota</taxon>
        <taxon>Alphaproteobacteria</taxon>
        <taxon>Sphingomonadales</taxon>
        <taxon>Sphingomonadaceae</taxon>
        <taxon>Sphingomonas</taxon>
    </lineage>
</organism>
<keyword evidence="3" id="KW-0347">Helicase</keyword>
<dbReference type="EMBL" id="FNZZ01000007">
    <property type="protein sequence ID" value="SEL97348.1"/>
    <property type="molecule type" value="Genomic_DNA"/>
</dbReference>
<dbReference type="Pfam" id="PF00271">
    <property type="entry name" value="Helicase_C"/>
    <property type="match status" value="1"/>
</dbReference>
<sequence>MTDAREARQTQSARTPGVGQFVSLRGRLWMVEGEPDHPLAGHRLSCIDDDANGEQAQVLWGAEVDARLHDEEAWASLGQPGPRGGGDAATFSAYLRTVRWRTATAAERDLFQAPFRAGIRLNPYQLLPLRKALRLPRVNLLIADDVGLGKTVEAGLVLRELLLRRRVDFTLVLAPPSMAQQWQDELQTKFGLAFEIVDAEHLEALRRRRGYGANPWAAGSRFILSHRLLGDESYVAGLRDVLEDFRARSLLILDEAHHAAPAGNGRYAIESQFTRSLRDLCDRFEHRLFLSATPHNGHANSFATLLELLDPQRFTRGVPVRPADLEPVMVRRLKSDLRALGEAFPERIIEPVVIDGLPADAPELVLAAMLADYRRIRDQRIAALTPAQAARTRLAFVGLQQRLLSSIAAFARTLRVHLAGLDRVIAGERAEASAADITDPTSADEEQAALDLLARRDAAATHAAALAGVRGATREQLAAERAHALAMLDVAERARALPDARVRWIVDWARTHLQHADGEWRERRLILFTEYEDTRRWLQRQLQVLLDADDPHEADRITSFTGVTPPDWREAIKRAFNDPTAPVRILICTDAAREGINLQAQCHDLIHVDLPWNPSRLEQRNGRIDRKLQPSDTVTCRYFIYAQRAEDVVLGVLVRKTELIRQQLGSAGQVLGARIADRLARAGIDRATAHALADQVRDEEVDARVRAAVDDLGDGADARLARLRREQADLAQALEQARARVGVDPAELQSVVGLALTQAGGAWDHAATIGTTPVLALDEQVPAIAHDPSWHVMLDELRRRPMRGGERVPEWRAARDAAVRRISFAPAILADGRDAGDVVHLHLEHRLVRRLLGRFVTAGFRHGLERACVIRTAAARSPRVVLIGRVALYGEGAARLHEEVLSVAADWRARVPGAPPLRVLAEGRGAETRVLDELIGALRTARDADADTVAHATAHAAADVADLRPALEARAAARVERVAAEITRRAAAEARGLETLLEARIARIRRERGEDDAQLALLLDPAEARQRAADRRSWERAATRLDDELVREPQRLRAAARICATRVEPIGLVYLWPET</sequence>
<feature type="domain" description="Helicase ATP-binding" evidence="5">
    <location>
        <begin position="131"/>
        <end position="312"/>
    </location>
</feature>
<dbReference type="STRING" id="1855283.SAMN05216382_3023"/>
<protein>
    <submittedName>
        <fullName evidence="7">SNF2 family N-terminal domain-containing protein</fullName>
    </submittedName>
</protein>
<dbReference type="PROSITE" id="PS51194">
    <property type="entry name" value="HELICASE_CTER"/>
    <property type="match status" value="1"/>
</dbReference>
<keyword evidence="4" id="KW-0067">ATP-binding</keyword>
<dbReference type="PANTHER" id="PTHR45766:SF6">
    <property type="entry name" value="SWI_SNF-RELATED MATRIX-ASSOCIATED ACTIN-DEPENDENT REGULATOR OF CHROMATIN SUBFAMILY A-LIKE PROTEIN 1"/>
    <property type="match status" value="1"/>
</dbReference>
<dbReference type="SMART" id="SM00490">
    <property type="entry name" value="HELICc"/>
    <property type="match status" value="1"/>
</dbReference>
<dbReference type="Gene3D" id="3.40.50.10810">
    <property type="entry name" value="Tandem AAA-ATPase domain"/>
    <property type="match status" value="1"/>
</dbReference>